<dbReference type="Gene3D" id="2.40.160.20">
    <property type="match status" value="1"/>
</dbReference>
<evidence type="ECO:0000256" key="1">
    <source>
        <dbReference type="SAM" id="SignalP"/>
    </source>
</evidence>
<organism evidence="2 3">
    <name type="scientific">Marinilabilia salmonicolor</name>
    <dbReference type="NCBI Taxonomy" id="989"/>
    <lineage>
        <taxon>Bacteria</taxon>
        <taxon>Pseudomonadati</taxon>
        <taxon>Bacteroidota</taxon>
        <taxon>Bacteroidia</taxon>
        <taxon>Marinilabiliales</taxon>
        <taxon>Marinilabiliaceae</taxon>
        <taxon>Marinilabilia</taxon>
    </lineage>
</organism>
<evidence type="ECO:0000313" key="3">
    <source>
        <dbReference type="Proteomes" id="UP000252733"/>
    </source>
</evidence>
<dbReference type="InterPro" id="IPR011250">
    <property type="entry name" value="OMP/PagP_B-barrel"/>
</dbReference>
<dbReference type="Proteomes" id="UP000252733">
    <property type="component" value="Unassembled WGS sequence"/>
</dbReference>
<accession>A0A2T0XSW8</accession>
<keyword evidence="3" id="KW-1185">Reference proteome</keyword>
<protein>
    <submittedName>
        <fullName evidence="2">Lipid A 3-O-deacylase PagL</fullName>
    </submittedName>
</protein>
<sequence>MVKYIGIICFLLLFWQSSAGQQADERNSIRYMSGALHAGQLQIHSSKIEHFRGVMPVGFGLDFSWKFTSSGAYELCRCYPLLGVSLNYWDFGHDALGSAVSALFYVEPVLFSPWGADLSLKTGLGVSYMDNPHDEETNPENIVYSTPVAFPLMAGLSLDYPVADRWAVRLSAMFQHISNGGVNQPNLGINYTTLGFGVSYKIDDERIPFHPELDSFDASVGERGFRYRFIAGLKEPEGIEDKASVLGLMAEYHDQFARINGWSAGVMGELDTSRPGSLSFKKGRLSAVAGHHFILGRFDFGQIAGVYLLRGHSTHSPWFQYYTLDYGLSDLMEVGVGLKAHGKVAEYLGVRLSFSF</sequence>
<feature type="chain" id="PRO_5030056721" evidence="1">
    <location>
        <begin position="20"/>
        <end position="356"/>
    </location>
</feature>
<name>A0A2T0XSW8_9BACT</name>
<dbReference type="EMBL" id="QPIZ01000001">
    <property type="protein sequence ID" value="RCW39463.1"/>
    <property type="molecule type" value="Genomic_DNA"/>
</dbReference>
<proteinExistence type="predicted"/>
<keyword evidence="1" id="KW-0732">Signal</keyword>
<gene>
    <name evidence="2" type="ORF">DFO77_101233</name>
</gene>
<dbReference type="SUPFAM" id="SSF56925">
    <property type="entry name" value="OMPA-like"/>
    <property type="match status" value="1"/>
</dbReference>
<evidence type="ECO:0000313" key="2">
    <source>
        <dbReference type="EMBL" id="RCW39463.1"/>
    </source>
</evidence>
<dbReference type="RefSeq" id="WP_106151338.1">
    <property type="nucleotide sequence ID" value="NZ_PVTS01000001.1"/>
</dbReference>
<feature type="signal peptide" evidence="1">
    <location>
        <begin position="1"/>
        <end position="19"/>
    </location>
</feature>
<dbReference type="OrthoDB" id="627554at2"/>
<reference evidence="2 3" key="1">
    <citation type="submission" date="2018-07" db="EMBL/GenBank/DDBJ databases">
        <title>Freshwater and sediment microbial communities from various areas in North America, analyzing microbe dynamics in response to fracking.</title>
        <authorList>
            <person name="Lamendella R."/>
        </authorList>
    </citation>
    <scope>NUCLEOTIDE SEQUENCE [LARGE SCALE GENOMIC DNA]</scope>
    <source>
        <strain evidence="2 3">160A</strain>
    </source>
</reference>
<dbReference type="AlphaFoldDB" id="A0A2T0XSW8"/>
<comment type="caution">
    <text evidence="2">The sequence shown here is derived from an EMBL/GenBank/DDBJ whole genome shotgun (WGS) entry which is preliminary data.</text>
</comment>
<dbReference type="InterPro" id="IPR018550">
    <property type="entry name" value="Lipid-A_deacylase-rel"/>
</dbReference>
<dbReference type="Pfam" id="PF09411">
    <property type="entry name" value="PagL"/>
    <property type="match status" value="1"/>
</dbReference>